<gene>
    <name evidence="2" type="ORF">HMPREF0083_04625</name>
</gene>
<evidence type="ECO:0000313" key="3">
    <source>
        <dbReference type="Proteomes" id="UP000016511"/>
    </source>
</evidence>
<dbReference type="Proteomes" id="UP000016511">
    <property type="component" value="Unassembled WGS sequence"/>
</dbReference>
<feature type="region of interest" description="Disordered" evidence="1">
    <location>
        <begin position="1"/>
        <end position="22"/>
    </location>
</feature>
<feature type="compositionally biased region" description="Basic and acidic residues" evidence="1">
    <location>
        <begin position="7"/>
        <end position="20"/>
    </location>
</feature>
<dbReference type="EMBL" id="AWSJ01000284">
    <property type="protein sequence ID" value="ERI07292.1"/>
    <property type="molecule type" value="Genomic_DNA"/>
</dbReference>
<evidence type="ECO:0000256" key="1">
    <source>
        <dbReference type="SAM" id="MobiDB-lite"/>
    </source>
</evidence>
<organism evidence="2 3">
    <name type="scientific">Aneurinibacillus aneurinilyticus ATCC 12856</name>
    <dbReference type="NCBI Taxonomy" id="649747"/>
    <lineage>
        <taxon>Bacteria</taxon>
        <taxon>Bacillati</taxon>
        <taxon>Bacillota</taxon>
        <taxon>Bacilli</taxon>
        <taxon>Bacillales</taxon>
        <taxon>Paenibacillaceae</taxon>
        <taxon>Aneurinibacillus group</taxon>
        <taxon>Aneurinibacillus</taxon>
    </lineage>
</organism>
<accession>U1Y580</accession>
<proteinExistence type="predicted"/>
<dbReference type="HOGENOM" id="CLU_3131702_0_0_9"/>
<reference evidence="2 3" key="1">
    <citation type="submission" date="2013-08" db="EMBL/GenBank/DDBJ databases">
        <authorList>
            <person name="Weinstock G."/>
            <person name="Sodergren E."/>
            <person name="Wylie T."/>
            <person name="Fulton L."/>
            <person name="Fulton R."/>
            <person name="Fronick C."/>
            <person name="O'Laughlin M."/>
            <person name="Godfrey J."/>
            <person name="Miner T."/>
            <person name="Herter B."/>
            <person name="Appelbaum E."/>
            <person name="Cordes M."/>
            <person name="Lek S."/>
            <person name="Wollam A."/>
            <person name="Pepin K.H."/>
            <person name="Palsikar V.B."/>
            <person name="Mitreva M."/>
            <person name="Wilson R.K."/>
        </authorList>
    </citation>
    <scope>NUCLEOTIDE SEQUENCE [LARGE SCALE GENOMIC DNA]</scope>
    <source>
        <strain evidence="2 3">ATCC 12856</strain>
    </source>
</reference>
<sequence length="49" mass="5736">MIKNHKKVADKQGLENEETKTPGVLVGPAFDFLFEGENNEYEREYEDYI</sequence>
<evidence type="ECO:0000313" key="2">
    <source>
        <dbReference type="EMBL" id="ERI07292.1"/>
    </source>
</evidence>
<name>U1Y580_ANEAE</name>
<comment type="caution">
    <text evidence="2">The sequence shown here is derived from an EMBL/GenBank/DDBJ whole genome shotgun (WGS) entry which is preliminary data.</text>
</comment>
<protein>
    <submittedName>
        <fullName evidence="2">Uncharacterized protein</fullName>
    </submittedName>
</protein>
<dbReference type="AlphaFoldDB" id="U1Y580"/>
<dbReference type="RefSeq" id="WP_021624041.1">
    <property type="nucleotide sequence ID" value="NZ_KE952892.1"/>
</dbReference>
<dbReference type="PATRIC" id="fig|649747.3.peg.4167"/>
<dbReference type="GeneID" id="92842203"/>
<keyword evidence="3" id="KW-1185">Reference proteome</keyword>